<keyword evidence="6 10" id="KW-0808">Transferase</keyword>
<dbReference type="CDD" id="cd18084">
    <property type="entry name" value="RsmE-like"/>
    <property type="match status" value="1"/>
</dbReference>
<dbReference type="InterPro" id="IPR046887">
    <property type="entry name" value="RsmE_PUA-like"/>
</dbReference>
<reference evidence="13 14" key="1">
    <citation type="submission" date="2016-10" db="EMBL/GenBank/DDBJ databases">
        <authorList>
            <person name="de Groot N.N."/>
        </authorList>
    </citation>
    <scope>NUCLEOTIDE SEQUENCE [LARGE SCALE GENOMIC DNA]</scope>
    <source>
        <strain evidence="13 14">DSM 22489</strain>
    </source>
</reference>
<dbReference type="GO" id="GO:0005737">
    <property type="term" value="C:cytoplasm"/>
    <property type="evidence" value="ECO:0007669"/>
    <property type="project" value="UniProtKB-SubCell"/>
</dbReference>
<keyword evidence="7 10" id="KW-0949">S-adenosyl-L-methionine</keyword>
<dbReference type="EC" id="2.1.1.193" evidence="10"/>
<evidence type="ECO:0000256" key="9">
    <source>
        <dbReference type="ARBA" id="ARBA00047944"/>
    </source>
</evidence>
<dbReference type="GO" id="GO:0070475">
    <property type="term" value="P:rRNA base methylation"/>
    <property type="evidence" value="ECO:0007669"/>
    <property type="project" value="TreeGrafter"/>
</dbReference>
<dbReference type="SUPFAM" id="SSF75217">
    <property type="entry name" value="alpha/beta knot"/>
    <property type="match status" value="1"/>
</dbReference>
<dbReference type="Proteomes" id="UP000236728">
    <property type="component" value="Unassembled WGS sequence"/>
</dbReference>
<sequence>MIAEGTQYPVGMTRRRWIADEWNDTTATLTGDQAVHLARVLRAQAGQVFDVVAGGFLRRAEITSVGEREVVFSLGEELEMDASLPVHLLMAVFKFDHLEWGLEKATELGAARITPVLARRTEKHLAQAAAKRVERWRKIVREAAQQSRRSDVPVVDDPLVLKLVVPTVEATTKLLLAETEQENSLSSVLASQPVSELAMAIGPEGGWAPDEMKLFDESGWRAVTLGPRILRAETAAIAALAVCGALL</sequence>
<comment type="similarity">
    <text evidence="2 10">Belongs to the RNA methyltransferase RsmE family.</text>
</comment>
<evidence type="ECO:0000313" key="14">
    <source>
        <dbReference type="Proteomes" id="UP000236728"/>
    </source>
</evidence>
<dbReference type="InterPro" id="IPR015947">
    <property type="entry name" value="PUA-like_sf"/>
</dbReference>
<dbReference type="AlphaFoldDB" id="A0A1H5X0Z1"/>
<comment type="function">
    <text evidence="8 10">Specifically methylates the N3 position of the uracil ring of uridine 1498 (m3U1498) in 16S rRNA. Acts on the fully assembled 30S ribosomal subunit.</text>
</comment>
<evidence type="ECO:0000256" key="3">
    <source>
        <dbReference type="ARBA" id="ARBA00022490"/>
    </source>
</evidence>
<dbReference type="InterPro" id="IPR006700">
    <property type="entry name" value="RsmE"/>
</dbReference>
<keyword evidence="4 10" id="KW-0698">rRNA processing</keyword>
<feature type="domain" description="Ribosomal RNA small subunit methyltransferase E PUA-like" evidence="12">
    <location>
        <begin position="29"/>
        <end position="72"/>
    </location>
</feature>
<dbReference type="PANTHER" id="PTHR30027:SF3">
    <property type="entry name" value="16S RRNA (URACIL(1498)-N(3))-METHYLTRANSFERASE"/>
    <property type="match status" value="1"/>
</dbReference>
<dbReference type="PANTHER" id="PTHR30027">
    <property type="entry name" value="RIBOSOMAL RNA SMALL SUBUNIT METHYLTRANSFERASE E"/>
    <property type="match status" value="1"/>
</dbReference>
<dbReference type="Pfam" id="PF20260">
    <property type="entry name" value="PUA_4"/>
    <property type="match status" value="1"/>
</dbReference>
<evidence type="ECO:0000256" key="5">
    <source>
        <dbReference type="ARBA" id="ARBA00022603"/>
    </source>
</evidence>
<dbReference type="Pfam" id="PF04452">
    <property type="entry name" value="Methyltrans_RNA"/>
    <property type="match status" value="1"/>
</dbReference>
<keyword evidence="3 10" id="KW-0963">Cytoplasm</keyword>
<keyword evidence="5 10" id="KW-0489">Methyltransferase</keyword>
<evidence type="ECO:0000259" key="11">
    <source>
        <dbReference type="Pfam" id="PF04452"/>
    </source>
</evidence>
<dbReference type="Gene3D" id="3.40.1280.10">
    <property type="match status" value="1"/>
</dbReference>
<dbReference type="PIRSF" id="PIRSF015601">
    <property type="entry name" value="MTase_slr0722"/>
    <property type="match status" value="1"/>
</dbReference>
<dbReference type="InterPro" id="IPR029026">
    <property type="entry name" value="tRNA_m1G_MTases_N"/>
</dbReference>
<gene>
    <name evidence="13" type="ORF">SAMN05421819_1835</name>
</gene>
<dbReference type="InterPro" id="IPR046886">
    <property type="entry name" value="RsmE_MTase_dom"/>
</dbReference>
<evidence type="ECO:0000259" key="12">
    <source>
        <dbReference type="Pfam" id="PF20260"/>
    </source>
</evidence>
<evidence type="ECO:0000256" key="10">
    <source>
        <dbReference type="PIRNR" id="PIRNR015601"/>
    </source>
</evidence>
<dbReference type="EMBL" id="FNVA01000002">
    <property type="protein sequence ID" value="SEG05579.1"/>
    <property type="molecule type" value="Genomic_DNA"/>
</dbReference>
<organism evidence="13 14">
    <name type="scientific">Bryocella elongata</name>
    <dbReference type="NCBI Taxonomy" id="863522"/>
    <lineage>
        <taxon>Bacteria</taxon>
        <taxon>Pseudomonadati</taxon>
        <taxon>Acidobacteriota</taxon>
        <taxon>Terriglobia</taxon>
        <taxon>Terriglobales</taxon>
        <taxon>Acidobacteriaceae</taxon>
        <taxon>Bryocella</taxon>
    </lineage>
</organism>
<evidence type="ECO:0000313" key="13">
    <source>
        <dbReference type="EMBL" id="SEG05579.1"/>
    </source>
</evidence>
<accession>A0A1H5X0Z1</accession>
<name>A0A1H5X0Z1_9BACT</name>
<evidence type="ECO:0000256" key="7">
    <source>
        <dbReference type="ARBA" id="ARBA00022691"/>
    </source>
</evidence>
<keyword evidence="14" id="KW-1185">Reference proteome</keyword>
<feature type="domain" description="Ribosomal RNA small subunit methyltransferase E methyltransferase" evidence="11">
    <location>
        <begin position="83"/>
        <end position="242"/>
    </location>
</feature>
<dbReference type="SUPFAM" id="SSF88697">
    <property type="entry name" value="PUA domain-like"/>
    <property type="match status" value="1"/>
</dbReference>
<comment type="subcellular location">
    <subcellularLocation>
        <location evidence="1 10">Cytoplasm</location>
    </subcellularLocation>
</comment>
<dbReference type="InterPro" id="IPR029028">
    <property type="entry name" value="Alpha/beta_knot_MTases"/>
</dbReference>
<evidence type="ECO:0000256" key="1">
    <source>
        <dbReference type="ARBA" id="ARBA00004496"/>
    </source>
</evidence>
<evidence type="ECO:0000256" key="4">
    <source>
        <dbReference type="ARBA" id="ARBA00022552"/>
    </source>
</evidence>
<dbReference type="GO" id="GO:0070042">
    <property type="term" value="F:rRNA (uridine-N3-)-methyltransferase activity"/>
    <property type="evidence" value="ECO:0007669"/>
    <property type="project" value="TreeGrafter"/>
</dbReference>
<dbReference type="NCBIfam" id="TIGR00046">
    <property type="entry name" value="RsmE family RNA methyltransferase"/>
    <property type="match status" value="1"/>
</dbReference>
<evidence type="ECO:0000256" key="8">
    <source>
        <dbReference type="ARBA" id="ARBA00025699"/>
    </source>
</evidence>
<evidence type="ECO:0000256" key="2">
    <source>
        <dbReference type="ARBA" id="ARBA00005528"/>
    </source>
</evidence>
<protein>
    <recommendedName>
        <fullName evidence="10">Ribosomal RNA small subunit methyltransferase E</fullName>
        <ecNumber evidence="10">2.1.1.193</ecNumber>
    </recommendedName>
</protein>
<proteinExistence type="inferred from homology"/>
<comment type="catalytic activity">
    <reaction evidence="9 10">
        <text>uridine(1498) in 16S rRNA + S-adenosyl-L-methionine = N(3)-methyluridine(1498) in 16S rRNA + S-adenosyl-L-homocysteine + H(+)</text>
        <dbReference type="Rhea" id="RHEA:42920"/>
        <dbReference type="Rhea" id="RHEA-COMP:10283"/>
        <dbReference type="Rhea" id="RHEA-COMP:10284"/>
        <dbReference type="ChEBI" id="CHEBI:15378"/>
        <dbReference type="ChEBI" id="CHEBI:57856"/>
        <dbReference type="ChEBI" id="CHEBI:59789"/>
        <dbReference type="ChEBI" id="CHEBI:65315"/>
        <dbReference type="ChEBI" id="CHEBI:74502"/>
        <dbReference type="EC" id="2.1.1.193"/>
    </reaction>
</comment>
<evidence type="ECO:0000256" key="6">
    <source>
        <dbReference type="ARBA" id="ARBA00022679"/>
    </source>
</evidence>